<keyword evidence="3" id="KW-1185">Reference proteome</keyword>
<sequence length="118" mass="13123">MSTLEVKITDIVGSPSCINPEDGEKVFQVIAEALRAEKSVTIFLGGIEDLTSRFLNSAIGQLYGEFSEEKLKAKLRVTKANQDDLALLKRVVERAKEYFKNPVPFEQASREVLGDFDA</sequence>
<protein>
    <recommendedName>
        <fullName evidence="1">DUF4325 domain-containing protein</fullName>
    </recommendedName>
</protein>
<reference evidence="2 3" key="1">
    <citation type="journal article" date="2016" name="Front. Microbiol.">
        <title>Single-Cell (Meta-)Genomics of a Dimorphic Candidatus Thiomargarita nelsonii Reveals Genomic Plasticity.</title>
        <authorList>
            <person name="Flood B.E."/>
            <person name="Fliss P."/>
            <person name="Jones D.S."/>
            <person name="Dick G.J."/>
            <person name="Jain S."/>
            <person name="Kaster A.K."/>
            <person name="Winkel M."/>
            <person name="Mussmann M."/>
            <person name="Bailey J."/>
        </authorList>
    </citation>
    <scope>NUCLEOTIDE SEQUENCE [LARGE SCALE GENOMIC DNA]</scope>
    <source>
        <strain evidence="2">Hydrate Ridge</strain>
    </source>
</reference>
<organism evidence="2 3">
    <name type="scientific">Candidatus Thiomargarita nelsonii</name>
    <dbReference type="NCBI Taxonomy" id="1003181"/>
    <lineage>
        <taxon>Bacteria</taxon>
        <taxon>Pseudomonadati</taxon>
        <taxon>Pseudomonadota</taxon>
        <taxon>Gammaproteobacteria</taxon>
        <taxon>Thiotrichales</taxon>
        <taxon>Thiotrichaceae</taxon>
        <taxon>Thiomargarita</taxon>
    </lineage>
</organism>
<feature type="domain" description="DUF4325" evidence="1">
    <location>
        <begin position="22"/>
        <end position="84"/>
    </location>
</feature>
<name>A0A0A6P3X7_9GAMM</name>
<proteinExistence type="predicted"/>
<dbReference type="AlphaFoldDB" id="A0A0A6P3X7"/>
<dbReference type="InterPro" id="IPR025474">
    <property type="entry name" value="DUF4325"/>
</dbReference>
<evidence type="ECO:0000259" key="1">
    <source>
        <dbReference type="Pfam" id="PF14213"/>
    </source>
</evidence>
<comment type="caution">
    <text evidence="2">The sequence shown here is derived from an EMBL/GenBank/DDBJ whole genome shotgun (WGS) entry which is preliminary data.</text>
</comment>
<evidence type="ECO:0000313" key="2">
    <source>
        <dbReference type="EMBL" id="KHD05580.1"/>
    </source>
</evidence>
<dbReference type="Proteomes" id="UP000030428">
    <property type="component" value="Unassembled WGS sequence"/>
</dbReference>
<gene>
    <name evidence="2" type="ORF">PN36_22295</name>
</gene>
<evidence type="ECO:0000313" key="3">
    <source>
        <dbReference type="Proteomes" id="UP000030428"/>
    </source>
</evidence>
<dbReference type="Pfam" id="PF14213">
    <property type="entry name" value="DUF4325"/>
    <property type="match status" value="1"/>
</dbReference>
<dbReference type="EMBL" id="JSZA02000103">
    <property type="protein sequence ID" value="KHD05580.1"/>
    <property type="molecule type" value="Genomic_DNA"/>
</dbReference>
<accession>A0A0A6P3X7</accession>